<feature type="signal peptide" evidence="2">
    <location>
        <begin position="1"/>
        <end position="21"/>
    </location>
</feature>
<evidence type="ECO:0008006" key="5">
    <source>
        <dbReference type="Google" id="ProtNLM"/>
    </source>
</evidence>
<dbReference type="AlphaFoldDB" id="A0A2W1N2Z3"/>
<accession>A0A2W1N2Z3</accession>
<keyword evidence="2" id="KW-0732">Signal</keyword>
<keyword evidence="4" id="KW-1185">Reference proteome</keyword>
<evidence type="ECO:0000256" key="1">
    <source>
        <dbReference type="SAM" id="Coils"/>
    </source>
</evidence>
<evidence type="ECO:0000313" key="4">
    <source>
        <dbReference type="Proteomes" id="UP000249248"/>
    </source>
</evidence>
<evidence type="ECO:0000313" key="3">
    <source>
        <dbReference type="EMBL" id="PZE17371.1"/>
    </source>
</evidence>
<organism evidence="3 4">
    <name type="scientific">Putridiphycobacter roseus</name>
    <dbReference type="NCBI Taxonomy" id="2219161"/>
    <lineage>
        <taxon>Bacteria</taxon>
        <taxon>Pseudomonadati</taxon>
        <taxon>Bacteroidota</taxon>
        <taxon>Flavobacteriia</taxon>
        <taxon>Flavobacteriales</taxon>
        <taxon>Crocinitomicaceae</taxon>
        <taxon>Putridiphycobacter</taxon>
    </lineage>
</organism>
<name>A0A2W1N2Z3_9FLAO</name>
<feature type="coiled-coil region" evidence="1">
    <location>
        <begin position="17"/>
        <end position="71"/>
    </location>
</feature>
<keyword evidence="1" id="KW-0175">Coiled coil</keyword>
<sequence>MKKLTIMIFTGLLLASCGNAAAEKKAEEEKAAALKEMTSEINTMDSLSTVFDESAHEIEAASDELNQLLNEL</sequence>
<evidence type="ECO:0000256" key="2">
    <source>
        <dbReference type="SAM" id="SignalP"/>
    </source>
</evidence>
<dbReference type="Proteomes" id="UP000249248">
    <property type="component" value="Unassembled WGS sequence"/>
</dbReference>
<reference evidence="3 4" key="1">
    <citation type="submission" date="2018-06" db="EMBL/GenBank/DDBJ databases">
        <title>The draft genome sequence of Crocinitomix sp. SM1701.</title>
        <authorList>
            <person name="Zhang X."/>
        </authorList>
    </citation>
    <scope>NUCLEOTIDE SEQUENCE [LARGE SCALE GENOMIC DNA]</scope>
    <source>
        <strain evidence="3 4">SM1701</strain>
    </source>
</reference>
<protein>
    <recommendedName>
        <fullName evidence="5">Lipoprotein</fullName>
    </recommendedName>
</protein>
<dbReference type="PROSITE" id="PS51257">
    <property type="entry name" value="PROKAR_LIPOPROTEIN"/>
    <property type="match status" value="1"/>
</dbReference>
<proteinExistence type="predicted"/>
<dbReference type="RefSeq" id="WP_111062896.1">
    <property type="nucleotide sequence ID" value="NZ_JBHUCU010000016.1"/>
</dbReference>
<gene>
    <name evidence="3" type="ORF">DNU06_08860</name>
</gene>
<feature type="chain" id="PRO_5015853965" description="Lipoprotein" evidence="2">
    <location>
        <begin position="22"/>
        <end position="72"/>
    </location>
</feature>
<dbReference type="EMBL" id="QKSB01000004">
    <property type="protein sequence ID" value="PZE17371.1"/>
    <property type="molecule type" value="Genomic_DNA"/>
</dbReference>
<comment type="caution">
    <text evidence="3">The sequence shown here is derived from an EMBL/GenBank/DDBJ whole genome shotgun (WGS) entry which is preliminary data.</text>
</comment>